<keyword evidence="1" id="KW-1133">Transmembrane helix</keyword>
<feature type="transmembrane region" description="Helical" evidence="1">
    <location>
        <begin position="380"/>
        <end position="404"/>
    </location>
</feature>
<dbReference type="OrthoDB" id="8171135at2"/>
<keyword evidence="3" id="KW-1185">Reference proteome</keyword>
<dbReference type="RefSeq" id="WP_146647619.1">
    <property type="nucleotide sequence ID" value="NZ_CP012333.1"/>
</dbReference>
<name>A0A0K1PRZ6_9BACT</name>
<evidence type="ECO:0000313" key="3">
    <source>
        <dbReference type="Proteomes" id="UP000064967"/>
    </source>
</evidence>
<dbReference type="Gene3D" id="1.20.1250.20">
    <property type="entry name" value="MFS general substrate transporter like domains"/>
    <property type="match status" value="2"/>
</dbReference>
<evidence type="ECO:0008006" key="4">
    <source>
        <dbReference type="Google" id="ProtNLM"/>
    </source>
</evidence>
<organism evidence="2 3">
    <name type="scientific">Labilithrix luteola</name>
    <dbReference type="NCBI Taxonomy" id="1391654"/>
    <lineage>
        <taxon>Bacteria</taxon>
        <taxon>Pseudomonadati</taxon>
        <taxon>Myxococcota</taxon>
        <taxon>Polyangia</taxon>
        <taxon>Polyangiales</taxon>
        <taxon>Labilitrichaceae</taxon>
        <taxon>Labilithrix</taxon>
    </lineage>
</organism>
<keyword evidence="1" id="KW-0472">Membrane</keyword>
<dbReference type="KEGG" id="llu:AKJ09_02974"/>
<dbReference type="AlphaFoldDB" id="A0A0K1PRZ6"/>
<feature type="transmembrane region" description="Helical" evidence="1">
    <location>
        <begin position="32"/>
        <end position="61"/>
    </location>
</feature>
<feature type="transmembrane region" description="Helical" evidence="1">
    <location>
        <begin position="156"/>
        <end position="179"/>
    </location>
</feature>
<feature type="transmembrane region" description="Helical" evidence="1">
    <location>
        <begin position="410"/>
        <end position="427"/>
    </location>
</feature>
<reference evidence="2 3" key="1">
    <citation type="submission" date="2015-08" db="EMBL/GenBank/DDBJ databases">
        <authorList>
            <person name="Babu N.S."/>
            <person name="Beckwith C.J."/>
            <person name="Beseler K.G."/>
            <person name="Brison A."/>
            <person name="Carone J.V."/>
            <person name="Caskin T.P."/>
            <person name="Diamond M."/>
            <person name="Durham M.E."/>
            <person name="Foxe J.M."/>
            <person name="Go M."/>
            <person name="Henderson B.A."/>
            <person name="Jones I.B."/>
            <person name="McGettigan J.A."/>
            <person name="Micheletti S.J."/>
            <person name="Nasrallah M.E."/>
            <person name="Ortiz D."/>
            <person name="Piller C.R."/>
            <person name="Privatt S.R."/>
            <person name="Schneider S.L."/>
            <person name="Sharp S."/>
            <person name="Smith T.C."/>
            <person name="Stanton J.D."/>
            <person name="Ullery H.E."/>
            <person name="Wilson R.J."/>
            <person name="Serrano M.G."/>
            <person name="Buck G."/>
            <person name="Lee V."/>
            <person name="Wang Y."/>
            <person name="Carvalho R."/>
            <person name="Voegtly L."/>
            <person name="Shi R."/>
            <person name="Duckworth R."/>
            <person name="Johnson A."/>
            <person name="Loviza R."/>
            <person name="Walstead R."/>
            <person name="Shah Z."/>
            <person name="Kiflezghi M."/>
            <person name="Wade K."/>
            <person name="Ball S.L."/>
            <person name="Bradley K.W."/>
            <person name="Asai D.J."/>
            <person name="Bowman C.A."/>
            <person name="Russell D.A."/>
            <person name="Pope W.H."/>
            <person name="Jacobs-Sera D."/>
            <person name="Hendrix R.W."/>
            <person name="Hatfull G.F."/>
        </authorList>
    </citation>
    <scope>NUCLEOTIDE SEQUENCE [LARGE SCALE GENOMIC DNA]</scope>
    <source>
        <strain evidence="2 3">DSM 27648</strain>
    </source>
</reference>
<feature type="transmembrane region" description="Helical" evidence="1">
    <location>
        <begin position="185"/>
        <end position="206"/>
    </location>
</feature>
<sequence length="448" mass="46209">MMPRRRTLSLIAILYGVSGALGLVYEVAFNKYLGGVFGTTAYASSAVLVAFMGGLALGAHLASRLDARIRRPLLAYGIAEAIIGAFCMLAPFGFTLLNTAHGWCAARHPDALTMLDAVRAGLAVVVALVPAAGMGATLPLLARFVASEDPVRGKRLLARLYAINTLGGALGSLVCAYAIVPGLGLTWTMRSAATLSLGIGIVAMLLGREREIELPTVAADSAPEVGSESAASPFFPMREAIVLSAASGMLVFGCEIVFVHLLGLALGKTGYAFGLMLAIFLVCLSFGTPVATKLADRFGAGAMAIGLTVSGLLLLASVVLWERMPSLFVLLDPVFGSWGARELVRAVVAFAALALPVVSMGTTFPLVLRAARSATIGADVGKLTVANTAGSILGSLAFGFGLLPRLGPETSLLAVAVVYVVLAVFANRKGSSSARARDGERALLTNGL</sequence>
<evidence type="ECO:0000313" key="2">
    <source>
        <dbReference type="EMBL" id="AKU96310.1"/>
    </source>
</evidence>
<dbReference type="Proteomes" id="UP000064967">
    <property type="component" value="Chromosome"/>
</dbReference>
<feature type="transmembrane region" description="Helical" evidence="1">
    <location>
        <begin position="298"/>
        <end position="321"/>
    </location>
</feature>
<dbReference type="STRING" id="1391654.AKJ09_02974"/>
<feature type="transmembrane region" description="Helical" evidence="1">
    <location>
        <begin position="343"/>
        <end position="368"/>
    </location>
</feature>
<feature type="transmembrane region" description="Helical" evidence="1">
    <location>
        <begin position="117"/>
        <end position="144"/>
    </location>
</feature>
<feature type="transmembrane region" description="Helical" evidence="1">
    <location>
        <begin position="271"/>
        <end position="291"/>
    </location>
</feature>
<proteinExistence type="predicted"/>
<evidence type="ECO:0000256" key="1">
    <source>
        <dbReference type="SAM" id="Phobius"/>
    </source>
</evidence>
<dbReference type="InterPro" id="IPR036259">
    <property type="entry name" value="MFS_trans_sf"/>
</dbReference>
<protein>
    <recommendedName>
        <fullName evidence="4">Spermidine synthase</fullName>
    </recommendedName>
</protein>
<feature type="transmembrane region" description="Helical" evidence="1">
    <location>
        <begin position="73"/>
        <end position="97"/>
    </location>
</feature>
<dbReference type="SUPFAM" id="SSF103473">
    <property type="entry name" value="MFS general substrate transporter"/>
    <property type="match status" value="1"/>
</dbReference>
<dbReference type="EMBL" id="CP012333">
    <property type="protein sequence ID" value="AKU96310.1"/>
    <property type="molecule type" value="Genomic_DNA"/>
</dbReference>
<keyword evidence="1" id="KW-0812">Transmembrane</keyword>
<gene>
    <name evidence="2" type="ORF">AKJ09_02974</name>
</gene>
<accession>A0A0K1PRZ6</accession>
<feature type="transmembrane region" description="Helical" evidence="1">
    <location>
        <begin position="240"/>
        <end position="265"/>
    </location>
</feature>